<dbReference type="NCBIfam" id="TIGR02601">
    <property type="entry name" value="autotrns_rpt"/>
    <property type="match status" value="7"/>
</dbReference>
<keyword evidence="1" id="KW-0732">Signal</keyword>
<protein>
    <recommendedName>
        <fullName evidence="5">Autotransporter-associated beta strand protein</fullName>
    </recommendedName>
</protein>
<keyword evidence="4" id="KW-1185">Reference proteome</keyword>
<gene>
    <name evidence="3" type="ORF">NS331_09750</name>
</gene>
<dbReference type="InterPro" id="IPR013425">
    <property type="entry name" value="Autotrns_rpt"/>
</dbReference>
<dbReference type="InterPro" id="IPR011050">
    <property type="entry name" value="Pectin_lyase_fold/virulence"/>
</dbReference>
<dbReference type="SUPFAM" id="SSF51126">
    <property type="entry name" value="Pectin lyase-like"/>
    <property type="match status" value="4"/>
</dbReference>
<dbReference type="Proteomes" id="UP000072741">
    <property type="component" value="Unassembled WGS sequence"/>
</dbReference>
<dbReference type="EMBL" id="LDSL01000058">
    <property type="protein sequence ID" value="KTT22332.1"/>
    <property type="molecule type" value="Genomic_DNA"/>
</dbReference>
<evidence type="ECO:0000256" key="2">
    <source>
        <dbReference type="SAM" id="MobiDB-lite"/>
    </source>
</evidence>
<dbReference type="Pfam" id="PF12951">
    <property type="entry name" value="PATR"/>
    <property type="match status" value="8"/>
</dbReference>
<evidence type="ECO:0008006" key="5">
    <source>
        <dbReference type="Google" id="ProtNLM"/>
    </source>
</evidence>
<organism evidence="3 4">
    <name type="scientific">Pseudacidovorax intermedius</name>
    <dbReference type="NCBI Taxonomy" id="433924"/>
    <lineage>
        <taxon>Bacteria</taxon>
        <taxon>Pseudomonadati</taxon>
        <taxon>Pseudomonadota</taxon>
        <taxon>Betaproteobacteria</taxon>
        <taxon>Burkholderiales</taxon>
        <taxon>Comamonadaceae</taxon>
        <taxon>Pseudacidovorax</taxon>
    </lineage>
</organism>
<evidence type="ECO:0000313" key="4">
    <source>
        <dbReference type="Proteomes" id="UP000072741"/>
    </source>
</evidence>
<evidence type="ECO:0000313" key="3">
    <source>
        <dbReference type="EMBL" id="KTT22332.1"/>
    </source>
</evidence>
<sequence length="2604" mass="252879">MTKPERQAGTLSRWMRAMGGAWTRWTGLMALKKPGRIAVAPMLAAIGMGLPLASHANTSTCTNQPAVYGTVPPATLTAAPPAIIYVPYNTAAGTVVYTGPKISQDKSVAATCYTDDGQAQQTPYGVITASGTQPATTADVFPTALSGISWQYVRSRAIRAWGGETFNNYAPGAINLSAASQTSINLLWTVPVASGSVLSAGQLGTYALGDNKYGFVNLRTGNDVMFLITGTTYWDGPATDATSIEGGNGSWQTNRSNWTTSTGTPNGIWSDGNVAIFQANGGTVSLASNQVIGGMTFNTNGYLVQNYTLSGNAANNPITVASGANATVNSVLASVASGNGFSKEGAGTLTLGANNTYSGTTTVNGGTLVLGNGNGTVPINNAIVVNSGGTLSTAASTNNTVFPSYTTSGGGGSITINSGGVATTGNSAAITLYGGPTFTLAGGTLGSGTAEPSWGSWIADYGTAVNVTANSTLSASRFNLRQANTNFTVNSGVTLTVSGNLDSSNGGGAASGSGGFTKLGTGVMLMSGATSTYTGTTAVSAGTLRVGATNAIATNSPVTVASGTTLDINGQSQSLKSLAESGTLAMGTNGALTLTGNSNLSGGGNSVTGSGTITVGSGATLTMGASDTFGNAVATPTTAITVNSGGTLTSNGNYTTLNNLTLNNATLRSNGGCCLPYGTFALKGTTTSTGSSSMSVAGGGNNAINVGNNAAGGVSTFNVTGTLSVGTPLINSMDGGGGAVASGITLTGGGTLALNTAASYTSTSTVTSGTLQLGVNSALPSTNTVALATGGTLDVNGKTQTLAGVTASGGSSGTVALGTTGSLTLTGDSSIRAITGSGTITVTGGTLTLPAGFSAGSVTIVLKGGKLALAAGQTYSVGGLTTDSSVTNASVDMSSAGNASFTATTLTINSALAVTNWTAGSDHLYAGSINGTPARNTTNITPLNSVTLGSNAASATYWASGTNELLVSGVLTYWDGPAANTTSVEGGAGTWGTAGNWTTSGGSPNGVWAGGTNVANFTVAGGAVTVSGTQNVGGMNFTADGYTLSGGTITGNASNNPLTAGSGVTATIGSTLAGGTNGFSKEGAGTVVLTAGNSYTGTTAVNAGTLQVGTASTTSGSLAGPITVANSATLSFLTPNTDTGNSVIGNAITTTSGGTVRLRGSGNSEQSSYQLTSSSNNMAGSTIVEAGARYVRTTNCPAGGGTITVQSGGGLLLSGATCSSNITIAGTGWPESSGLLGALRLGGTASVTGNVSLSANARVTAYSASDTGTISGVISGGYALEKTGAGTITLTGSNTYTGSTTINGGTLVLGNSSGTLALNNAIIVNNGATLSTAANTNNTVFPLNTSSGGGGSITVNSGGTATTGNGAAITLFGGPTITLAGGTLGSGTAEPSWGSWIADYGTSVSVTSNSTLSASRFNLRQSNTNFTVANNVTLTVSGTLDSSSGSGAGSGSGGFTKLGTGVMLLSTAGHTYTGSTAVNAGTLRIGATDAIPTTSPVSVGSGATLDLNGNNQSLSGGLSAASGTVALGGGTLTLSADSSIGNVTGSGTITVTGGTLTLPAGFSAGNVTIMLKGGKLALAAGQTYSVGGLTTDSSVTNAAVDMSSAGNASFTATTLTINSALAVTNWTAGSDHLYAGSINGGPARNTANVAPLNSVTLGSNAASATYWASGTNELLVASAMTYWDGPAANTTSVEGGAGTWGTASNWTTSAGTLNGPWAGGTNVANFTATGGAVTVSGTQNVGGMNFTVDGYTLSGGTIAGNAASNPLTVSTGATASIGSVLAGGSNGYSKEGAGTVSLSGANTYTGSTAVNGGTLAITGGAYATSGFAIGANTVLAFNTGTATMDMATTTFSGAGTLRKSGSGTLQWGAGAATFAMGAGSTIDVQGGTFTGGSNGNEVWTNNKSALNVATGATFQTVEAAVVVDALTGAGSVVTGYYPSWPNSGLTVGVNNGSGTFSGVISDGQGVNASTKSLTKTGTGTQTLSGANTYSGATAVTGGTLQLGANNTLPAASVVTVGSGATLAVNGLAQTLANLTSVGTLSLGSGGGVLTLNNGNSSIAGANVTGTGRIVVGPGETLTLTSALNSNTIDIELAGGTLKLGAYAHTIGTLTVSASSTLDFDAGTARLSTANLAMTAGGSQTLTVTNWTRGTDLFQATNVNGSAGTPARGTTGLAPLNRITMGSYPAAITLWTATSATPANEITVQAGSTVTGTVFNDGGAPSGGTNTGTPNDGLRNGSEAGLPGLTVQLNNCASTVYAAASTDNNGAYSLTVPTAQVGQTVCVAVLPAQPVTALATGANANGTVLPDGTATTAGGTAFTYTRASQRVSFGAPTTGTVVLNFGQVPPSTLTPATSTQQNAPNTRAVHAHVFTPGTGGSLAVTLGAGTTTPANMPGWSEIAYLDPGCTGTVQSNAQRLWPSGTPVTTVQGQAVCFVVQEQIPVQAVNGQSNAVPVTATLTFTNAAPALSATYTATDTTTAGDAAVHLNKEVRNVTQGGTFGTTNQAKNGDVLEYRITYTNNTTGPVSNLIVNDATPPYTTFQGATAGTTPASLGTCAKVTPANAPPAPTVACTATQATGGVGPVSWRFTGTLAAGATGTVNFQVKVD</sequence>
<reference evidence="3 4" key="1">
    <citation type="journal article" date="2016" name="Front. Microbiol.">
        <title>Genomic Resource of Rice Seed Associated Bacteria.</title>
        <authorList>
            <person name="Midha S."/>
            <person name="Bansal K."/>
            <person name="Sharma S."/>
            <person name="Kumar N."/>
            <person name="Patil P.P."/>
            <person name="Chaudhry V."/>
            <person name="Patil P.B."/>
        </authorList>
    </citation>
    <scope>NUCLEOTIDE SEQUENCE [LARGE SCALE GENOMIC DNA]</scope>
    <source>
        <strain evidence="3 4">NS331</strain>
    </source>
</reference>
<dbReference type="PATRIC" id="fig|433924.3.peg.3940"/>
<feature type="region of interest" description="Disordered" evidence="2">
    <location>
        <begin position="2212"/>
        <end position="2238"/>
    </location>
</feature>
<dbReference type="RefSeq" id="WP_193758072.1">
    <property type="nucleotide sequence ID" value="NZ_LDSL01000058.1"/>
</dbReference>
<comment type="caution">
    <text evidence="3">The sequence shown here is derived from an EMBL/GenBank/DDBJ whole genome shotgun (WGS) entry which is preliminary data.</text>
</comment>
<evidence type="ECO:0000256" key="1">
    <source>
        <dbReference type="ARBA" id="ARBA00022729"/>
    </source>
</evidence>
<proteinExistence type="predicted"/>
<accession>A0A147GXR7</accession>
<name>A0A147GXR7_9BURK</name>